<dbReference type="PATRIC" id="fig|1002809.3.peg.2491"/>
<evidence type="ECO:0000313" key="3">
    <source>
        <dbReference type="EMBL" id="BAK16899.1"/>
    </source>
</evidence>
<evidence type="ECO:0000259" key="2">
    <source>
        <dbReference type="PROSITE" id="PS50983"/>
    </source>
</evidence>
<dbReference type="Pfam" id="PF01497">
    <property type="entry name" value="Peripla_BP_2"/>
    <property type="match status" value="1"/>
</dbReference>
<dbReference type="RefSeq" id="WP_014824136.1">
    <property type="nucleotide sequence ID" value="NC_018065.1"/>
</dbReference>
<dbReference type="KEGG" id="siv:SSIL_2476"/>
<feature type="domain" description="Fe/B12 periplasmic-binding" evidence="2">
    <location>
        <begin position="60"/>
        <end position="326"/>
    </location>
</feature>
<dbReference type="Proteomes" id="UP000006691">
    <property type="component" value="Chromosome"/>
</dbReference>
<dbReference type="SUPFAM" id="SSF53807">
    <property type="entry name" value="Helical backbone' metal receptor"/>
    <property type="match status" value="1"/>
</dbReference>
<sequence>MKIGKNLWAPFALASALILGACSDEEQSIKQATADSHETVQAVTIENEGMSITYEEAPQKAISINQHVTEVMLALGLEDSMVGTAYLDDQIYPPLQEAYDQVPVLAEQYPSKEQVISTEADFIYGGWASAFNEKNLMSREEMEQLGIGSYLQSSSVKVAPELEDIYTDIRNIAKIFRVEERGETLIEEMNADIEKIKEKVPTVDKPIDVLVFDSGDKDVFTATQNFMNTLVKMAGANNIFGDIEKNWATVSKEDAVERNPEAIIVIDYGSTTAEEKINFLKNDPALSQTPAVQNERFVVLPLSAASEGVRVAEALEIIVKGLYPDSF</sequence>
<reference evidence="3 4" key="2">
    <citation type="journal article" date="2012" name="J. Biosci. Bioeng.">
        <title>Complete genome sequence and characterization of the N-acylhomoserine lactone-degrading gene of the potato leaf-associated Solibacillus silvestris.</title>
        <authorList>
            <person name="Morohoshi T."/>
            <person name="Tominaga Y."/>
            <person name="Someya N."/>
            <person name="Ikeda T."/>
        </authorList>
    </citation>
    <scope>NUCLEOTIDE SEQUENCE [LARGE SCALE GENOMIC DNA]</scope>
    <source>
        <strain evidence="3 4">StLB046</strain>
    </source>
</reference>
<comment type="similarity">
    <text evidence="1">Belongs to the bacterial solute-binding protein 8 family.</text>
</comment>
<gene>
    <name evidence="3" type="ordered locus">SSIL_2476</name>
</gene>
<dbReference type="AlphaFoldDB" id="F2F1N6"/>
<dbReference type="STRING" id="1002809.SSIL_2476"/>
<dbReference type="PANTHER" id="PTHR30535:SF7">
    <property type="entry name" value="IRON(III) DICITRATE-BINDING PROTEIN"/>
    <property type="match status" value="1"/>
</dbReference>
<dbReference type="PROSITE" id="PS50983">
    <property type="entry name" value="FE_B12_PBP"/>
    <property type="match status" value="1"/>
</dbReference>
<dbReference type="PROSITE" id="PS51257">
    <property type="entry name" value="PROKAR_LIPOPROTEIN"/>
    <property type="match status" value="1"/>
</dbReference>
<dbReference type="HOGENOM" id="CLU_038034_7_0_9"/>
<dbReference type="Gene3D" id="3.40.50.1980">
    <property type="entry name" value="Nitrogenase molybdenum iron protein domain"/>
    <property type="match status" value="2"/>
</dbReference>
<dbReference type="PANTHER" id="PTHR30535">
    <property type="entry name" value="VITAMIN B12-BINDING PROTEIN"/>
    <property type="match status" value="1"/>
</dbReference>
<organism evidence="3 4">
    <name type="scientific">Solibacillus silvestris (strain StLB046)</name>
    <name type="common">Bacillus silvestris</name>
    <dbReference type="NCBI Taxonomy" id="1002809"/>
    <lineage>
        <taxon>Bacteria</taxon>
        <taxon>Bacillati</taxon>
        <taxon>Bacillota</taxon>
        <taxon>Bacilli</taxon>
        <taxon>Bacillales</taxon>
        <taxon>Caryophanaceae</taxon>
        <taxon>Solibacillus</taxon>
    </lineage>
</organism>
<dbReference type="CDD" id="cd01148">
    <property type="entry name" value="TroA_a"/>
    <property type="match status" value="1"/>
</dbReference>
<dbReference type="EMBL" id="AP012157">
    <property type="protein sequence ID" value="BAK16899.1"/>
    <property type="molecule type" value="Genomic_DNA"/>
</dbReference>
<dbReference type="InterPro" id="IPR002491">
    <property type="entry name" value="ABC_transptr_periplasmic_BD"/>
</dbReference>
<dbReference type="eggNOG" id="COG0614">
    <property type="taxonomic scope" value="Bacteria"/>
</dbReference>
<reference evidence="4" key="1">
    <citation type="submission" date="2011-04" db="EMBL/GenBank/DDBJ databases">
        <title>Genome sequence of Solibacillus silvestris StLB046.</title>
        <authorList>
            <person name="Morohoshi T."/>
            <person name="Someya N."/>
            <person name="Ikeda T."/>
        </authorList>
    </citation>
    <scope>NUCLEOTIDE SEQUENCE [LARGE SCALE GENOMIC DNA]</scope>
    <source>
        <strain evidence="4">StLB046</strain>
    </source>
</reference>
<accession>F2F1N6</accession>
<evidence type="ECO:0000256" key="1">
    <source>
        <dbReference type="ARBA" id="ARBA00008814"/>
    </source>
</evidence>
<keyword evidence="4" id="KW-1185">Reference proteome</keyword>
<name>F2F1N6_SOLSS</name>
<proteinExistence type="inferred from homology"/>
<evidence type="ECO:0000313" key="4">
    <source>
        <dbReference type="Proteomes" id="UP000006691"/>
    </source>
</evidence>
<protein>
    <submittedName>
        <fullName evidence="3">ABC-type Fe3+-hydroxamate transport system, periplasmic component</fullName>
    </submittedName>
</protein>
<dbReference type="InterPro" id="IPR050902">
    <property type="entry name" value="ABC_Transporter_SBP"/>
</dbReference>